<protein>
    <submittedName>
        <fullName evidence="2">Uncharacterized protein</fullName>
    </submittedName>
</protein>
<gene>
    <name evidence="2" type="ORF">CTQ69_11940</name>
</gene>
<evidence type="ECO:0000313" key="2">
    <source>
        <dbReference type="EMBL" id="ECC3914710.1"/>
    </source>
</evidence>
<sequence length="318" mass="36378">MLFRQYRLCINEYMKEKYTTGIFYTTGVLSVLIVLIPPDITHALVAGRTARGGFMRKIYIYGDNPEVITVMREGLKDFLCNSGYYRENAESAFGYAGVIQNAGELIVRVQKSVLPPVVLLNLRPGRNILLLQALREIREGVGIAVFSPEIMYPDRIVARWFNCTLNQDTDVAEGDMGRYLLHAVRRSLMKYRRKTDCTRVGLLIPELARRMTETVKELDYILHISLLSESLTKKERTMLSYIREGRSVEQTAALTKAGRNAVGGWYRNLCERLTLDLEYDRGDLAENFTLSPDRQNNPFRIAGSTWRRSAIQQTEGIF</sequence>
<organism evidence="2">
    <name type="scientific">Salmonella diarizonae</name>
    <dbReference type="NCBI Taxonomy" id="59204"/>
    <lineage>
        <taxon>Bacteria</taxon>
        <taxon>Pseudomonadati</taxon>
        <taxon>Pseudomonadota</taxon>
        <taxon>Gammaproteobacteria</taxon>
        <taxon>Enterobacterales</taxon>
        <taxon>Enterobacteriaceae</taxon>
        <taxon>Salmonella</taxon>
    </lineage>
</organism>
<keyword evidence="1" id="KW-0812">Transmembrane</keyword>
<reference evidence="2" key="1">
    <citation type="submission" date="2018-08" db="EMBL/GenBank/DDBJ databases">
        <authorList>
            <person name="Ashton P.M."/>
            <person name="Dallman T."/>
            <person name="Nair S."/>
            <person name="De Pinna E."/>
            <person name="Peters T."/>
            <person name="Grant K."/>
        </authorList>
    </citation>
    <scope>NUCLEOTIDE SEQUENCE [LARGE SCALE GENOMIC DNA]</scope>
    <source>
        <strain evidence="2">294779</strain>
    </source>
</reference>
<evidence type="ECO:0000256" key="1">
    <source>
        <dbReference type="SAM" id="Phobius"/>
    </source>
</evidence>
<keyword evidence="1" id="KW-1133">Transmembrane helix</keyword>
<name>A0A5Y1Y8H9_SALDZ</name>
<comment type="caution">
    <text evidence="2">The sequence shown here is derived from an EMBL/GenBank/DDBJ whole genome shotgun (WGS) entry which is preliminary data.</text>
</comment>
<proteinExistence type="predicted"/>
<dbReference type="Proteomes" id="UP000839735">
    <property type="component" value="Unassembled WGS sequence"/>
</dbReference>
<dbReference type="AlphaFoldDB" id="A0A5Y1Y8H9"/>
<feature type="transmembrane region" description="Helical" evidence="1">
    <location>
        <begin position="21"/>
        <end position="38"/>
    </location>
</feature>
<dbReference type="EMBL" id="AAIBIC010000013">
    <property type="protein sequence ID" value="ECC3914710.1"/>
    <property type="molecule type" value="Genomic_DNA"/>
</dbReference>
<accession>A0A5Y1Y8H9</accession>
<keyword evidence="1" id="KW-0472">Membrane</keyword>